<evidence type="ECO:0000256" key="3">
    <source>
        <dbReference type="ARBA" id="ARBA00022771"/>
    </source>
</evidence>
<feature type="region of interest" description="Disordered" evidence="7">
    <location>
        <begin position="158"/>
        <end position="182"/>
    </location>
</feature>
<evidence type="ECO:0000256" key="6">
    <source>
        <dbReference type="PROSITE-ProRule" id="PRU00309"/>
    </source>
</evidence>
<dbReference type="OrthoDB" id="10020990at2759"/>
<dbReference type="InParanoid" id="A0A672Z8Z1"/>
<dbReference type="Pfam" id="PF13613">
    <property type="entry name" value="HTH_Tnp_4"/>
    <property type="match status" value="1"/>
</dbReference>
<evidence type="ECO:0000313" key="10">
    <source>
        <dbReference type="Proteomes" id="UP000472271"/>
    </source>
</evidence>
<dbReference type="Ensembl" id="ENSSORT00005013724.1">
    <property type="protein sequence ID" value="ENSSORP00005013314.1"/>
    <property type="gene ID" value="ENSSORG00005006904.1"/>
</dbReference>
<dbReference type="PROSITE" id="PS50950">
    <property type="entry name" value="ZF_THAP"/>
    <property type="match status" value="1"/>
</dbReference>
<evidence type="ECO:0000259" key="8">
    <source>
        <dbReference type="PROSITE" id="PS50950"/>
    </source>
</evidence>
<organism evidence="9 10">
    <name type="scientific">Sphaeramia orbicularis</name>
    <name type="common">orbiculate cardinalfish</name>
    <dbReference type="NCBI Taxonomy" id="375764"/>
    <lineage>
        <taxon>Eukaryota</taxon>
        <taxon>Metazoa</taxon>
        <taxon>Chordata</taxon>
        <taxon>Craniata</taxon>
        <taxon>Vertebrata</taxon>
        <taxon>Euteleostomi</taxon>
        <taxon>Actinopterygii</taxon>
        <taxon>Neopterygii</taxon>
        <taxon>Teleostei</taxon>
        <taxon>Neoteleostei</taxon>
        <taxon>Acanthomorphata</taxon>
        <taxon>Gobiaria</taxon>
        <taxon>Kurtiformes</taxon>
        <taxon>Apogonoidei</taxon>
        <taxon>Apogonidae</taxon>
        <taxon>Apogoninae</taxon>
        <taxon>Sphaeramia</taxon>
    </lineage>
</organism>
<keyword evidence="2" id="KW-0479">Metal-binding</keyword>
<reference evidence="9" key="3">
    <citation type="submission" date="2025-09" db="UniProtKB">
        <authorList>
            <consortium name="Ensembl"/>
        </authorList>
    </citation>
    <scope>IDENTIFICATION</scope>
</reference>
<dbReference type="InterPro" id="IPR027805">
    <property type="entry name" value="Transposase_HTH_dom"/>
</dbReference>
<dbReference type="GO" id="GO:0003677">
    <property type="term" value="F:DNA binding"/>
    <property type="evidence" value="ECO:0007669"/>
    <property type="project" value="UniProtKB-UniRule"/>
</dbReference>
<dbReference type="PANTHER" id="PTHR23080">
    <property type="entry name" value="THAP DOMAIN PROTEIN"/>
    <property type="match status" value="1"/>
</dbReference>
<dbReference type="PANTHER" id="PTHR23080:SF133">
    <property type="entry name" value="SI:CH211-262I1.5-RELATED"/>
    <property type="match status" value="1"/>
</dbReference>
<keyword evidence="10" id="KW-1185">Reference proteome</keyword>
<evidence type="ECO:0000256" key="5">
    <source>
        <dbReference type="ARBA" id="ARBA00023125"/>
    </source>
</evidence>
<keyword evidence="4" id="KW-0862">Zinc</keyword>
<dbReference type="InterPro" id="IPR027806">
    <property type="entry name" value="HARBI1_dom"/>
</dbReference>
<gene>
    <name evidence="9" type="primary">si:ch73-311h14.2</name>
</gene>
<dbReference type="AlphaFoldDB" id="A0A672Z8Z1"/>
<name>A0A672Z8Z1_9TELE</name>
<dbReference type="Proteomes" id="UP000472271">
    <property type="component" value="Chromosome 11"/>
</dbReference>
<evidence type="ECO:0000313" key="9">
    <source>
        <dbReference type="Ensembl" id="ENSSORP00005013314.1"/>
    </source>
</evidence>
<dbReference type="Pfam" id="PF05485">
    <property type="entry name" value="THAP"/>
    <property type="match status" value="1"/>
</dbReference>
<reference evidence="9" key="2">
    <citation type="submission" date="2025-08" db="UniProtKB">
        <authorList>
            <consortium name="Ensembl"/>
        </authorList>
    </citation>
    <scope>IDENTIFICATION</scope>
</reference>
<protein>
    <submittedName>
        <fullName evidence="9">Uncharacterized LOC115428719</fullName>
    </submittedName>
</protein>
<keyword evidence="3 6" id="KW-0863">Zinc-finger</keyword>
<dbReference type="SUPFAM" id="SSF57716">
    <property type="entry name" value="Glucocorticoid receptor-like (DNA-binding domain)"/>
    <property type="match status" value="1"/>
</dbReference>
<dbReference type="Pfam" id="PF13359">
    <property type="entry name" value="DDE_Tnp_4"/>
    <property type="match status" value="1"/>
</dbReference>
<sequence length="520" mass="58629">MPKRCAHGTCKSDSRYPKSVEGGVVFYPFPKPKTQGDKCGIWIKQCGRPYSQLNPSKVNKNTFVCSKHFLMGKPTPEYPHPVSAVPVPGEQSTPLGARRKRLAESSEELDSALSSSSDNTKEPPIQHNGTESPHEVQHKLEEKTLKEKLTEQNQEMMKVKLEPEPEPEPESEPEPEPESDVKNSQILLLEKELHNVHSAEDALTPETLNQSHLPAFFSYCTGFTYDQFNSLCEFFKVPTDPLSSQTQIPLTYTTTNPEIQKIPLRCQFFLTLMKLRQNFDNKDLAFTFHICLESVILLLDSWIDYMDDRLGQLSSWPHRDVILSNMPADFKQDFPNTFAILGCAELQIERPSSTQLQSQTDSMSTSMNTLKSLVACDPRGAVIYVSALFSGSMSYKEVFNHCKIAELLQSCLQCGFLKKGDGLMTDESFQIEKEVEEIGLKLNIPPSAGSDHQTPHPETEMNKKIPEHIAQVERAIAKIKKFKIISGTIPVSHLGNINQIWYVVSMLSNFQPHIIKEESI</sequence>
<dbReference type="GO" id="GO:0008270">
    <property type="term" value="F:zinc ion binding"/>
    <property type="evidence" value="ECO:0007669"/>
    <property type="project" value="UniProtKB-KW"/>
</dbReference>
<accession>A0A672Z8Z1</accession>
<keyword evidence="5 6" id="KW-0238">DNA-binding</keyword>
<comment type="cofactor">
    <cofactor evidence="1">
        <name>a divalent metal cation</name>
        <dbReference type="ChEBI" id="CHEBI:60240"/>
    </cofactor>
</comment>
<evidence type="ECO:0000256" key="7">
    <source>
        <dbReference type="SAM" id="MobiDB-lite"/>
    </source>
</evidence>
<dbReference type="InterPro" id="IPR006612">
    <property type="entry name" value="THAP_Znf"/>
</dbReference>
<reference evidence="9" key="1">
    <citation type="submission" date="2019-06" db="EMBL/GenBank/DDBJ databases">
        <authorList>
            <consortium name="Wellcome Sanger Institute Data Sharing"/>
        </authorList>
    </citation>
    <scope>NUCLEOTIDE SEQUENCE [LARGE SCALE GENOMIC DNA]</scope>
</reference>
<evidence type="ECO:0000256" key="1">
    <source>
        <dbReference type="ARBA" id="ARBA00001968"/>
    </source>
</evidence>
<proteinExistence type="predicted"/>
<feature type="compositionally biased region" description="Acidic residues" evidence="7">
    <location>
        <begin position="164"/>
        <end position="178"/>
    </location>
</feature>
<evidence type="ECO:0000256" key="4">
    <source>
        <dbReference type="ARBA" id="ARBA00022833"/>
    </source>
</evidence>
<evidence type="ECO:0000256" key="2">
    <source>
        <dbReference type="ARBA" id="ARBA00022723"/>
    </source>
</evidence>
<feature type="region of interest" description="Disordered" evidence="7">
    <location>
        <begin position="76"/>
        <end position="136"/>
    </location>
</feature>
<feature type="domain" description="THAP-type" evidence="8">
    <location>
        <begin position="1"/>
        <end position="89"/>
    </location>
</feature>